<dbReference type="Proteomes" id="UP000034201">
    <property type="component" value="Unassembled WGS sequence"/>
</dbReference>
<feature type="region of interest" description="Disordered" evidence="1">
    <location>
        <begin position="1"/>
        <end position="23"/>
    </location>
</feature>
<dbReference type="AlphaFoldDB" id="A0A0G1WNQ6"/>
<evidence type="ECO:0000256" key="1">
    <source>
        <dbReference type="SAM" id="MobiDB-lite"/>
    </source>
</evidence>
<dbReference type="EMBL" id="LCQQ01000043">
    <property type="protein sequence ID" value="KKW20190.1"/>
    <property type="molecule type" value="Genomic_DNA"/>
</dbReference>
<protein>
    <recommendedName>
        <fullName evidence="4">HD domain-containing protein</fullName>
    </recommendedName>
</protein>
<proteinExistence type="predicted"/>
<comment type="caution">
    <text evidence="2">The sequence shown here is derived from an EMBL/GenBank/DDBJ whole genome shotgun (WGS) entry which is preliminary data.</text>
</comment>
<sequence>MPEGFDELKKPRQESSAAESERGFDYYIERGRNEALLAVKERFEDDPDERNRLPFHNRRHTNDVMRRTRALLEVVREGGAITERDVKIGMLAGAFHDTVQRWEESRAKWQENGKEVENHEKVMRRRFAGENEDASAAEASAFMDKAVEESGDPGIFSEDDKRIVAEAIGATVPGFNPEKGTVTQPNLKEKSSLIAHAVALADLGTAGMDGPEKFASEGDALFREENLDILEALHKPLNEIHEDQKEYYRKRMLGWSKFQAVFAAGRRSLLEEELRGIPEGVRDSVKKLFSRFDETIESAKKISERRDNMTFEELLRDMGYAVSLSGR</sequence>
<name>A0A0G1WNQ6_9BACT</name>
<organism evidence="2 3">
    <name type="scientific">Candidatus Adlerbacteria bacterium GW2011_GWC1_50_9</name>
    <dbReference type="NCBI Taxonomy" id="1618608"/>
    <lineage>
        <taxon>Bacteria</taxon>
        <taxon>Candidatus Adleribacteriota</taxon>
    </lineage>
</organism>
<evidence type="ECO:0000313" key="3">
    <source>
        <dbReference type="Proteomes" id="UP000034201"/>
    </source>
</evidence>
<gene>
    <name evidence="2" type="ORF">UY61_C0043G0007</name>
</gene>
<reference evidence="2 3" key="1">
    <citation type="journal article" date="2015" name="Nature">
        <title>rRNA introns, odd ribosomes, and small enigmatic genomes across a large radiation of phyla.</title>
        <authorList>
            <person name="Brown C.T."/>
            <person name="Hug L.A."/>
            <person name="Thomas B.C."/>
            <person name="Sharon I."/>
            <person name="Castelle C.J."/>
            <person name="Singh A."/>
            <person name="Wilkins M.J."/>
            <person name="Williams K.H."/>
            <person name="Banfield J.F."/>
        </authorList>
    </citation>
    <scope>NUCLEOTIDE SEQUENCE [LARGE SCALE GENOMIC DNA]</scope>
</reference>
<evidence type="ECO:0008006" key="4">
    <source>
        <dbReference type="Google" id="ProtNLM"/>
    </source>
</evidence>
<evidence type="ECO:0000313" key="2">
    <source>
        <dbReference type="EMBL" id="KKW20190.1"/>
    </source>
</evidence>
<dbReference type="Gene3D" id="1.10.3210.10">
    <property type="entry name" value="Hypothetical protein af1432"/>
    <property type="match status" value="1"/>
</dbReference>
<accession>A0A0G1WNQ6</accession>
<dbReference type="SUPFAM" id="SSF109604">
    <property type="entry name" value="HD-domain/PDEase-like"/>
    <property type="match status" value="1"/>
</dbReference>